<keyword evidence="1" id="KW-1003">Cell membrane</keyword>
<keyword evidence="1" id="KW-0378">Hydrolase</keyword>
<keyword evidence="1 2" id="KW-0472">Membrane</keyword>
<dbReference type="NCBIfam" id="TIGR02854">
    <property type="entry name" value="spore_II_GA"/>
    <property type="match status" value="1"/>
</dbReference>
<feature type="transmembrane region" description="Helical" evidence="2">
    <location>
        <begin position="36"/>
        <end position="56"/>
    </location>
</feature>
<evidence type="ECO:0000313" key="4">
    <source>
        <dbReference type="Proteomes" id="UP001596267"/>
    </source>
</evidence>
<dbReference type="PIRSF" id="PIRSF018571">
    <property type="entry name" value="SpoIIGA"/>
    <property type="match status" value="1"/>
</dbReference>
<accession>A0ABW1WAJ6</accession>
<keyword evidence="4" id="KW-1185">Reference proteome</keyword>
<protein>
    <recommendedName>
        <fullName evidence="1">Sporulation sigma-E factor-processing peptidase</fullName>
        <ecNumber evidence="1">3.4.23.-</ecNumber>
    </recommendedName>
    <alternativeName>
        <fullName evidence="1">Membrane-associated aspartic protease</fullName>
    </alternativeName>
    <alternativeName>
        <fullName evidence="1">Stage II sporulation protein GA</fullName>
    </alternativeName>
</protein>
<reference evidence="4" key="1">
    <citation type="journal article" date="2019" name="Int. J. Syst. Evol. Microbiol.">
        <title>The Global Catalogue of Microorganisms (GCM) 10K type strain sequencing project: providing services to taxonomists for standard genome sequencing and annotation.</title>
        <authorList>
            <consortium name="The Broad Institute Genomics Platform"/>
            <consortium name="The Broad Institute Genome Sequencing Center for Infectious Disease"/>
            <person name="Wu L."/>
            <person name="Ma J."/>
        </authorList>
    </citation>
    <scope>NUCLEOTIDE SEQUENCE [LARGE SCALE GENOMIC DNA]</scope>
    <source>
        <strain evidence="4">CCUG 42001</strain>
    </source>
</reference>
<keyword evidence="2" id="KW-1133">Transmembrane helix</keyword>
<evidence type="ECO:0000313" key="3">
    <source>
        <dbReference type="EMBL" id="MFC6385568.1"/>
    </source>
</evidence>
<comment type="subunit">
    <text evidence="1">Self-associates. Interacts with SigE. Interacts with SpoIIR.</text>
</comment>
<keyword evidence="2" id="KW-0812">Transmembrane</keyword>
<dbReference type="EC" id="3.4.23.-" evidence="1"/>
<evidence type="ECO:0000256" key="2">
    <source>
        <dbReference type="SAM" id="Phobius"/>
    </source>
</evidence>
<comment type="function">
    <text evidence="1">Probable aspartic protease that is responsible for the proteolytic cleavage of the RNA polymerase sigma E factor (SigE/spoIIGB) to yield the active peptide in the mother cell during sporulation. Responds to a signal from the forespore that is triggered by the extracellular signal protein SpoIIR.</text>
</comment>
<dbReference type="RefSeq" id="WP_253051989.1">
    <property type="nucleotide sequence ID" value="NZ_JAMXWN010000001.1"/>
</dbReference>
<organism evidence="3 4">
    <name type="scientific">Sporolactobacillus kofuensis</name>
    <dbReference type="NCBI Taxonomy" id="269672"/>
    <lineage>
        <taxon>Bacteria</taxon>
        <taxon>Bacillati</taxon>
        <taxon>Bacillota</taxon>
        <taxon>Bacilli</taxon>
        <taxon>Bacillales</taxon>
        <taxon>Sporolactobacillaceae</taxon>
        <taxon>Sporolactobacillus</taxon>
    </lineage>
</organism>
<name>A0ABW1WAJ6_9BACL</name>
<gene>
    <name evidence="3" type="primary">spoIIGA</name>
    <name evidence="3" type="ORF">ACFP7A_03045</name>
</gene>
<feature type="transmembrane region" description="Helical" evidence="2">
    <location>
        <begin position="62"/>
        <end position="78"/>
    </location>
</feature>
<feature type="transmembrane region" description="Helical" evidence="2">
    <location>
        <begin position="90"/>
        <end position="109"/>
    </location>
</feature>
<dbReference type="EMBL" id="JBHSTQ010000002">
    <property type="protein sequence ID" value="MFC6385568.1"/>
    <property type="molecule type" value="Genomic_DNA"/>
</dbReference>
<feature type="transmembrane region" description="Helical" evidence="2">
    <location>
        <begin position="6"/>
        <end position="24"/>
    </location>
</feature>
<keyword evidence="1" id="KW-0064">Aspartyl protease</keyword>
<comment type="caution">
    <text evidence="3">The sequence shown here is derived from an EMBL/GenBank/DDBJ whole genome shotgun (WGS) entry which is preliminary data.</text>
</comment>
<feature type="transmembrane region" description="Helical" evidence="2">
    <location>
        <begin position="129"/>
        <end position="146"/>
    </location>
</feature>
<evidence type="ECO:0000256" key="1">
    <source>
        <dbReference type="PIRNR" id="PIRNR018571"/>
    </source>
</evidence>
<dbReference type="Proteomes" id="UP001596267">
    <property type="component" value="Unassembled WGS sequence"/>
</dbReference>
<sequence>MVVYLDAVWVLNLLIDACLLKLTAIMLKRHTSRIRLWLGALVASAVVLLLFTPAAFLVDHPLGKLIYSAVIIFVTFGFRKLSVFLQNLAAFYFTAFAIGGGLFAVHYFFQDASFYADSHFLNTMNFGDPISWLTVLAGFPILWYFSKKRLDQTATRKWQQSTLAGVTVQLFDVTIDAKAIIDSGNKLSEPLTGAPVMFLNAELCQDKIPEALVHVENGVPSSLIIDELPSTWQKRVAWIPYRAVDGTHCMTLAIRPDRILIFVEGSQIECKKAYVVFVDHELSSSGDFNCILHPDMLLHGKKIETAS</sequence>
<proteinExistence type="inferred from homology"/>
<dbReference type="Pfam" id="PF03419">
    <property type="entry name" value="Peptidase_U4"/>
    <property type="match status" value="1"/>
</dbReference>
<keyword evidence="1" id="KW-0749">Sporulation</keyword>
<dbReference type="InterPro" id="IPR005081">
    <property type="entry name" value="SpoIIGA"/>
</dbReference>
<keyword evidence="1" id="KW-0645">Protease</keyword>
<comment type="subcellular location">
    <subcellularLocation>
        <location evidence="1">Cell membrane</location>
    </subcellularLocation>
</comment>
<comment type="similarity">
    <text evidence="1">Belongs to the peptidase U4 family.</text>
</comment>